<dbReference type="EMBL" id="CP069798">
    <property type="protein sequence ID" value="QRQ82920.1"/>
    <property type="molecule type" value="Genomic_DNA"/>
</dbReference>
<sequence>MTDKPDTAANTPENTDSPPESTGVIAVAADGTATKPAATEPVAAPANAAPVQADAADSHPQPAASAASSPTGATMPESKPAVAAAAPVAPVIIKQSSGKGVALGALVLSLLALGASGFLFVQGQNVLKTQELSLDQKINEAGVGQSKNAVLLENNLVQLKTLAEQVDVLQAQGKTFDTQLAASSRAYQELVKSRADWLVDETEASLNMAAQQLLISGNVPVAVGVLENLESRLTRFDQPQLVPIKQAISQDLAALKSKPYLDVASASLRLNRLETAVASLPLAADAALQPGATQPLPPVSADAPWWQRAWQNSVQSLQGMVEVRRLNSNDSMLMSPEQVYFVRENLRLKMMDARLALMQRSGEVYMSDLNSAEAAVKQYFDGTSAATQSWLKELAQLKGLEVQGGQDANVLAASLAAVRQYQQQARADAASALPDLGASAPAAAASSPPAPAEASAPAGQPANPAATSAPKAGGRTL</sequence>
<feature type="compositionally biased region" description="Low complexity" evidence="1">
    <location>
        <begin position="437"/>
        <end position="462"/>
    </location>
</feature>
<keyword evidence="2" id="KW-1133">Transmembrane helix</keyword>
<gene>
    <name evidence="3" type="ORF">JQU52_05980</name>
</gene>
<keyword evidence="2" id="KW-0812">Transmembrane</keyword>
<dbReference type="PANTHER" id="PTHR38043:SF1">
    <property type="entry name" value="PROTEIN HEMX"/>
    <property type="match status" value="1"/>
</dbReference>
<feature type="compositionally biased region" description="Low complexity" evidence="1">
    <location>
        <begin position="32"/>
        <end position="70"/>
    </location>
</feature>
<keyword evidence="4" id="KW-1185">Reference proteome</keyword>
<keyword evidence="2" id="KW-0472">Membrane</keyword>
<dbReference type="InterPro" id="IPR007470">
    <property type="entry name" value="HemX"/>
</dbReference>
<feature type="region of interest" description="Disordered" evidence="1">
    <location>
        <begin position="437"/>
        <end position="477"/>
    </location>
</feature>
<dbReference type="Proteomes" id="UP000653156">
    <property type="component" value="Chromosome"/>
</dbReference>
<feature type="compositionally biased region" description="Polar residues" evidence="1">
    <location>
        <begin position="8"/>
        <end position="20"/>
    </location>
</feature>
<dbReference type="AlphaFoldDB" id="A0A892ZKD0"/>
<evidence type="ECO:0000313" key="4">
    <source>
        <dbReference type="Proteomes" id="UP000653156"/>
    </source>
</evidence>
<name>A0A892ZKD0_9NEIS</name>
<evidence type="ECO:0000313" key="3">
    <source>
        <dbReference type="EMBL" id="QRQ82920.1"/>
    </source>
</evidence>
<organism evidence="3 4">
    <name type="scientific">Paralysiella testudinis</name>
    <dbReference type="NCBI Taxonomy" id="2809020"/>
    <lineage>
        <taxon>Bacteria</taxon>
        <taxon>Pseudomonadati</taxon>
        <taxon>Pseudomonadota</taxon>
        <taxon>Betaproteobacteria</taxon>
        <taxon>Neisseriales</taxon>
        <taxon>Neisseriaceae</taxon>
        <taxon>Paralysiella</taxon>
    </lineage>
</organism>
<dbReference type="PANTHER" id="PTHR38043">
    <property type="entry name" value="PROTEIN HEMX"/>
    <property type="match status" value="1"/>
</dbReference>
<feature type="region of interest" description="Disordered" evidence="1">
    <location>
        <begin position="1"/>
        <end position="78"/>
    </location>
</feature>
<proteinExistence type="predicted"/>
<dbReference type="Pfam" id="PF04375">
    <property type="entry name" value="HemX"/>
    <property type="match status" value="1"/>
</dbReference>
<dbReference type="KEGG" id="ptes:JQU52_05980"/>
<dbReference type="RefSeq" id="WP_230340216.1">
    <property type="nucleotide sequence ID" value="NZ_CP069798.1"/>
</dbReference>
<accession>A0A892ZKD0</accession>
<protein>
    <submittedName>
        <fullName evidence="3">Uroporphyrinogen-III C-methyltransferase</fullName>
    </submittedName>
</protein>
<reference evidence="3" key="1">
    <citation type="submission" date="2021-02" db="EMBL/GenBank/DDBJ databases">
        <title>Neisseriaceae sp. 26B isolated from the cloaca of a Common Toad-headed Turtle (Mesoclemmys nasuta).</title>
        <authorList>
            <person name="Spergser J."/>
            <person name="Busse H.-J."/>
        </authorList>
    </citation>
    <scope>NUCLEOTIDE SEQUENCE</scope>
    <source>
        <strain evidence="3">26B</strain>
    </source>
</reference>
<evidence type="ECO:0000256" key="1">
    <source>
        <dbReference type="SAM" id="MobiDB-lite"/>
    </source>
</evidence>
<feature type="transmembrane region" description="Helical" evidence="2">
    <location>
        <begin position="101"/>
        <end position="121"/>
    </location>
</feature>
<evidence type="ECO:0000256" key="2">
    <source>
        <dbReference type="SAM" id="Phobius"/>
    </source>
</evidence>